<keyword evidence="5" id="KW-0067">ATP-binding</keyword>
<dbReference type="GO" id="GO:0003682">
    <property type="term" value="F:chromatin binding"/>
    <property type="evidence" value="ECO:0007669"/>
    <property type="project" value="TreeGrafter"/>
</dbReference>
<comment type="subcellular location">
    <subcellularLocation>
        <location evidence="1">Nucleus</location>
    </subcellularLocation>
</comment>
<evidence type="ECO:0000256" key="5">
    <source>
        <dbReference type="ARBA" id="ARBA00022840"/>
    </source>
</evidence>
<dbReference type="GO" id="GO:0033314">
    <property type="term" value="P:mitotic DNA replication checkpoint signaling"/>
    <property type="evidence" value="ECO:0007669"/>
    <property type="project" value="TreeGrafter"/>
</dbReference>
<evidence type="ECO:0000256" key="7">
    <source>
        <dbReference type="ARBA" id="ARBA00023306"/>
    </source>
</evidence>
<dbReference type="EMBL" id="BIMX01000006">
    <property type="protein sequence ID" value="GCE98752.1"/>
    <property type="molecule type" value="Genomic_DNA"/>
</dbReference>
<keyword evidence="11" id="KW-1185">Reference proteome</keyword>
<accession>A0A4C2E8U4</accession>
<dbReference type="GO" id="GO:0000077">
    <property type="term" value="P:DNA damage checkpoint signaling"/>
    <property type="evidence" value="ECO:0007669"/>
    <property type="project" value="TreeGrafter"/>
</dbReference>
<dbReference type="Pfam" id="PF03215">
    <property type="entry name" value="Rad17"/>
    <property type="match status" value="1"/>
</dbReference>
<evidence type="ECO:0000256" key="2">
    <source>
        <dbReference type="ARBA" id="ARBA00006168"/>
    </source>
</evidence>
<reference evidence="10 11" key="1">
    <citation type="submission" date="2019-01" db="EMBL/GenBank/DDBJ databases">
        <title>Draft Genome Sequencing of Zygosaccharomyces mellis Ca-7.</title>
        <authorList>
            <person name="Shiwa Y."/>
            <person name="Kanesaki Y."/>
            <person name="Ishige T."/>
            <person name="Mura K."/>
            <person name="Hori T."/>
            <person name="Tamura T."/>
        </authorList>
    </citation>
    <scope>NUCLEOTIDE SEQUENCE [LARGE SCALE GENOMIC DNA]</scope>
    <source>
        <strain evidence="10 11">Ca-7</strain>
    </source>
</reference>
<keyword evidence="6" id="KW-0539">Nucleus</keyword>
<gene>
    <name evidence="10" type="primary">RAD17_2</name>
    <name evidence="10" type="ORF">ZYGM_003839</name>
</gene>
<dbReference type="PANTHER" id="PTHR12172:SF0">
    <property type="entry name" value="CELL CYCLE CHECKPOINT PROTEIN RAD17"/>
    <property type="match status" value="1"/>
</dbReference>
<dbReference type="InterPro" id="IPR027417">
    <property type="entry name" value="P-loop_NTPase"/>
</dbReference>
<evidence type="ECO:0000256" key="1">
    <source>
        <dbReference type="ARBA" id="ARBA00004123"/>
    </source>
</evidence>
<feature type="domain" description="Checkpoint protein RAD24-like helical bundle" evidence="9">
    <location>
        <begin position="307"/>
        <end position="423"/>
    </location>
</feature>
<dbReference type="Pfam" id="PF25812">
    <property type="entry name" value="RAD24_helical"/>
    <property type="match status" value="1"/>
</dbReference>
<keyword evidence="7" id="KW-0131">Cell cycle</keyword>
<feature type="region of interest" description="Disordered" evidence="8">
    <location>
        <begin position="556"/>
        <end position="605"/>
    </location>
</feature>
<evidence type="ECO:0000256" key="6">
    <source>
        <dbReference type="ARBA" id="ARBA00023242"/>
    </source>
</evidence>
<keyword evidence="4" id="KW-0227">DNA damage</keyword>
<feature type="compositionally biased region" description="Acidic residues" evidence="8">
    <location>
        <begin position="557"/>
        <end position="579"/>
    </location>
</feature>
<evidence type="ECO:0000256" key="3">
    <source>
        <dbReference type="ARBA" id="ARBA00022741"/>
    </source>
</evidence>
<comment type="similarity">
    <text evidence="2">Belongs to the rad17/RAD24 family.</text>
</comment>
<evidence type="ECO:0000259" key="9">
    <source>
        <dbReference type="Pfam" id="PF25812"/>
    </source>
</evidence>
<organism evidence="10 11">
    <name type="scientific">Zygosaccharomyces mellis</name>
    <dbReference type="NCBI Taxonomy" id="42258"/>
    <lineage>
        <taxon>Eukaryota</taxon>
        <taxon>Fungi</taxon>
        <taxon>Dikarya</taxon>
        <taxon>Ascomycota</taxon>
        <taxon>Saccharomycotina</taxon>
        <taxon>Saccharomycetes</taxon>
        <taxon>Saccharomycetales</taxon>
        <taxon>Saccharomycetaceae</taxon>
        <taxon>Zygosaccharomyces</taxon>
    </lineage>
</organism>
<dbReference type="InterPro" id="IPR057927">
    <property type="entry name" value="RAD24-like_helical"/>
</dbReference>
<name>A0A4C2E8U4_9SACH</name>
<dbReference type="GO" id="GO:0003689">
    <property type="term" value="F:DNA clamp loader activity"/>
    <property type="evidence" value="ECO:0007669"/>
    <property type="project" value="TreeGrafter"/>
</dbReference>
<dbReference type="PANTHER" id="PTHR12172">
    <property type="entry name" value="CELL CYCLE CHECKPOINT PROTEIN RAD17"/>
    <property type="match status" value="1"/>
</dbReference>
<dbReference type="GO" id="GO:0006281">
    <property type="term" value="P:DNA repair"/>
    <property type="evidence" value="ECO:0007669"/>
    <property type="project" value="InterPro"/>
</dbReference>
<sequence length="605" mass="69348">MVKNKPPSIQRSLSELSSRISSISPSKRISQEWEECSSQNDVNGPWYVRYAPRKLEEVAIHKKKLQDVCQILETMLKSSFHGINDGPRILLMTGPSGCSKSTVIYKLAEELVPKYRGSGFQMLRSERKESHVVEFVETDNFQDFLVEAKYRRGPNLSVILVEDLPNIFHADTRDSFQKSLLQWLYLPEVGLPPLVICITECALGSENPQGFGVDHNFTAESLLGREILSHPKLVRIKFNPINATLMKKHLRLNCEENRKLLVRNGKWSSKDSVIDQLASKTGDIRSAISNLQYWATSSVDVPLDTREESLTYFHTIGKILHGSHECDDNEMINQLTLDSKSHVANDNFRLGLLENYNLVNGGQILLSNVCEIVDSLSQSDSMGTNLECIEFAMRKVRSQLASVTKKHASQKASFPREWKIRQLQLEFQVDCEDYANVDFYKYNQVRTKRDLQLYFAHYGPLIRSRRNYKRNSLNYYIENLNPNLQSAVANRNTDVLQLEPDIDRLDRIGGPIKSIEEQRDVVTNDDSDVWTKISLQQLKQKRDFKLSRLLALQRENETDEEMEDLAEPIVDSEVEDDGDSSLYDLLSQRHPEINESLSDSDLEDL</sequence>
<evidence type="ECO:0000256" key="4">
    <source>
        <dbReference type="ARBA" id="ARBA00022763"/>
    </source>
</evidence>
<dbReference type="GO" id="GO:0005634">
    <property type="term" value="C:nucleus"/>
    <property type="evidence" value="ECO:0007669"/>
    <property type="project" value="UniProtKB-SubCell"/>
</dbReference>
<dbReference type="AlphaFoldDB" id="A0A4C2E8U4"/>
<dbReference type="GO" id="GO:0005524">
    <property type="term" value="F:ATP binding"/>
    <property type="evidence" value="ECO:0007669"/>
    <property type="project" value="UniProtKB-KW"/>
</dbReference>
<proteinExistence type="inferred from homology"/>
<evidence type="ECO:0000313" key="11">
    <source>
        <dbReference type="Proteomes" id="UP000301737"/>
    </source>
</evidence>
<dbReference type="OrthoDB" id="10265971at2759"/>
<evidence type="ECO:0000256" key="8">
    <source>
        <dbReference type="SAM" id="MobiDB-lite"/>
    </source>
</evidence>
<comment type="caution">
    <text evidence="10">The sequence shown here is derived from an EMBL/GenBank/DDBJ whole genome shotgun (WGS) entry which is preliminary data.</text>
</comment>
<protein>
    <submittedName>
        <fullName evidence="10">Cell cycle checkpoint protein rad17</fullName>
    </submittedName>
</protein>
<dbReference type="InterPro" id="IPR004582">
    <property type="entry name" value="Checkpoint_prot_Rad17_Rad24"/>
</dbReference>
<evidence type="ECO:0000313" key="10">
    <source>
        <dbReference type="EMBL" id="GCE98752.1"/>
    </source>
</evidence>
<keyword evidence="3" id="KW-0547">Nucleotide-binding</keyword>
<dbReference type="SUPFAM" id="SSF52540">
    <property type="entry name" value="P-loop containing nucleoside triphosphate hydrolases"/>
    <property type="match status" value="1"/>
</dbReference>
<dbReference type="Proteomes" id="UP000301737">
    <property type="component" value="Unassembled WGS sequence"/>
</dbReference>
<dbReference type="Gene3D" id="3.40.50.300">
    <property type="entry name" value="P-loop containing nucleotide triphosphate hydrolases"/>
    <property type="match status" value="1"/>
</dbReference>